<name>A0A2P5FDK5_TREOI</name>
<sequence length="169" mass="18892">MSSQSRSDESFSYFAYVNLTISSSGTIYRAYVNDDIPMVVFILFYIIAFCVSEMCMRALNRLPQNEDSLKKFILKVTNWVLVSAILFGFAYQFGTFVCVTAAVIIFSAVIAASAFLFFVYFIYDDAKKISTTSTTSGDSYDEKGEKISLFSANSCTEDHKVATSILEKV</sequence>
<proteinExistence type="predicted"/>
<accession>A0A2P5FDK5</accession>
<gene>
    <name evidence="2" type="ORF">TorRG33x02_084060</name>
</gene>
<dbReference type="Proteomes" id="UP000237000">
    <property type="component" value="Unassembled WGS sequence"/>
</dbReference>
<feature type="transmembrane region" description="Helical" evidence="1">
    <location>
        <begin position="12"/>
        <end position="32"/>
    </location>
</feature>
<comment type="caution">
    <text evidence="2">The sequence shown here is derived from an EMBL/GenBank/DDBJ whole genome shotgun (WGS) entry which is preliminary data.</text>
</comment>
<dbReference type="OrthoDB" id="1740076at2759"/>
<organism evidence="2 3">
    <name type="scientific">Trema orientale</name>
    <name type="common">Charcoal tree</name>
    <name type="synonym">Celtis orientalis</name>
    <dbReference type="NCBI Taxonomy" id="63057"/>
    <lineage>
        <taxon>Eukaryota</taxon>
        <taxon>Viridiplantae</taxon>
        <taxon>Streptophyta</taxon>
        <taxon>Embryophyta</taxon>
        <taxon>Tracheophyta</taxon>
        <taxon>Spermatophyta</taxon>
        <taxon>Magnoliopsida</taxon>
        <taxon>eudicotyledons</taxon>
        <taxon>Gunneridae</taxon>
        <taxon>Pentapetalae</taxon>
        <taxon>rosids</taxon>
        <taxon>fabids</taxon>
        <taxon>Rosales</taxon>
        <taxon>Cannabaceae</taxon>
        <taxon>Trema</taxon>
    </lineage>
</organism>
<feature type="transmembrane region" description="Helical" evidence="1">
    <location>
        <begin position="99"/>
        <end position="123"/>
    </location>
</feature>
<dbReference type="PANTHER" id="PTHR46610:SF20">
    <property type="entry name" value="OS05G0181300 PROTEIN"/>
    <property type="match status" value="1"/>
</dbReference>
<dbReference type="InParanoid" id="A0A2P5FDK5"/>
<feature type="transmembrane region" description="Helical" evidence="1">
    <location>
        <begin position="38"/>
        <end position="60"/>
    </location>
</feature>
<keyword evidence="1" id="KW-0472">Membrane</keyword>
<feature type="transmembrane region" description="Helical" evidence="1">
    <location>
        <begin position="72"/>
        <end position="93"/>
    </location>
</feature>
<dbReference type="EMBL" id="JXTC01000042">
    <property type="protein sequence ID" value="PON95883.1"/>
    <property type="molecule type" value="Genomic_DNA"/>
</dbReference>
<reference evidence="3" key="1">
    <citation type="submission" date="2016-06" db="EMBL/GenBank/DDBJ databases">
        <title>Parallel loss of symbiosis genes in relatives of nitrogen-fixing non-legume Parasponia.</title>
        <authorList>
            <person name="Van Velzen R."/>
            <person name="Holmer R."/>
            <person name="Bu F."/>
            <person name="Rutten L."/>
            <person name="Van Zeijl A."/>
            <person name="Liu W."/>
            <person name="Santuari L."/>
            <person name="Cao Q."/>
            <person name="Sharma T."/>
            <person name="Shen D."/>
            <person name="Roswanjaya Y."/>
            <person name="Wardhani T."/>
            <person name="Kalhor M.S."/>
            <person name="Jansen J."/>
            <person name="Van den Hoogen J."/>
            <person name="Gungor B."/>
            <person name="Hartog M."/>
            <person name="Hontelez J."/>
            <person name="Verver J."/>
            <person name="Yang W.-C."/>
            <person name="Schijlen E."/>
            <person name="Repin R."/>
            <person name="Schilthuizen M."/>
            <person name="Schranz E."/>
            <person name="Heidstra R."/>
            <person name="Miyata K."/>
            <person name="Fedorova E."/>
            <person name="Kohlen W."/>
            <person name="Bisseling T."/>
            <person name="Smit S."/>
            <person name="Geurts R."/>
        </authorList>
    </citation>
    <scope>NUCLEOTIDE SEQUENCE [LARGE SCALE GENOMIC DNA]</scope>
    <source>
        <strain evidence="3">cv. RG33-2</strain>
    </source>
</reference>
<keyword evidence="3" id="KW-1185">Reference proteome</keyword>
<dbReference type="AlphaFoldDB" id="A0A2P5FDK5"/>
<evidence type="ECO:0000313" key="3">
    <source>
        <dbReference type="Proteomes" id="UP000237000"/>
    </source>
</evidence>
<dbReference type="InterPro" id="IPR045501">
    <property type="entry name" value="DUF6490"/>
</dbReference>
<protein>
    <submittedName>
        <fullName evidence="2">Uncharacterized protein</fullName>
    </submittedName>
</protein>
<evidence type="ECO:0000313" key="2">
    <source>
        <dbReference type="EMBL" id="PON95883.1"/>
    </source>
</evidence>
<evidence type="ECO:0000256" key="1">
    <source>
        <dbReference type="SAM" id="Phobius"/>
    </source>
</evidence>
<keyword evidence="1" id="KW-0812">Transmembrane</keyword>
<dbReference type="PANTHER" id="PTHR46610">
    <property type="entry name" value="OS05G0181300 PROTEIN"/>
    <property type="match status" value="1"/>
</dbReference>
<keyword evidence="1" id="KW-1133">Transmembrane helix</keyword>